<dbReference type="RefSeq" id="WP_042127550.1">
    <property type="nucleotide sequence ID" value="NZ_FZOL01000041.1"/>
</dbReference>
<dbReference type="InterPro" id="IPR050808">
    <property type="entry name" value="Phage_Integrase"/>
</dbReference>
<dbReference type="SUPFAM" id="SSF56349">
    <property type="entry name" value="DNA breaking-rejoining enzymes"/>
    <property type="match status" value="1"/>
</dbReference>
<evidence type="ECO:0000256" key="3">
    <source>
        <dbReference type="ARBA" id="ARBA00023125"/>
    </source>
</evidence>
<evidence type="ECO:0000256" key="5">
    <source>
        <dbReference type="PROSITE-ProRule" id="PRU01248"/>
    </source>
</evidence>
<organism evidence="8 9">
    <name type="scientific">Pseudomonas japonica</name>
    <dbReference type="NCBI Taxonomy" id="256466"/>
    <lineage>
        <taxon>Bacteria</taxon>
        <taxon>Pseudomonadati</taxon>
        <taxon>Pseudomonadota</taxon>
        <taxon>Gammaproteobacteria</taxon>
        <taxon>Pseudomonadales</taxon>
        <taxon>Pseudomonadaceae</taxon>
        <taxon>Pseudomonas</taxon>
    </lineage>
</organism>
<dbReference type="GO" id="GO:0003677">
    <property type="term" value="F:DNA binding"/>
    <property type="evidence" value="ECO:0007669"/>
    <property type="project" value="UniProtKB-UniRule"/>
</dbReference>
<dbReference type="InterPro" id="IPR010998">
    <property type="entry name" value="Integrase_recombinase_N"/>
</dbReference>
<dbReference type="AlphaFoldDB" id="A0A239LQ99"/>
<evidence type="ECO:0000256" key="2">
    <source>
        <dbReference type="ARBA" id="ARBA00022908"/>
    </source>
</evidence>
<name>A0A239LQ99_9PSED</name>
<keyword evidence="2" id="KW-0229">DNA integration</keyword>
<evidence type="ECO:0000313" key="8">
    <source>
        <dbReference type="EMBL" id="SNT32726.1"/>
    </source>
</evidence>
<dbReference type="STRING" id="1215104.GCA_000730585_01564"/>
<sequence>MTTTAKRATVRTLLELATPWVYRRQGRYTLRIRPLGPKATCTLSLKTIHRQTAVTIANHLLTTLRSFHLDNPDATWEDLIGRLKEIAEGILATGSVWDRFDPATGSPAFGGTGMVYSEIREDLAEIAATMPLSVDQAKAVMLGTKIMNAAERRVEGDLEGIVGIIDEMKQATDVPESLSVIASERAPQGSLNTVTFQHLADLYMEERKDDLEGSTKKNLAASIRTISGLLGDLDMATHTRADMQALRENLKEGRQASTVNKILIHLATIAKWAEANAHISKAFVDKLQIRKGAESQRKEFSPDQVAKLMEHANKLPATDWKRWGLSLGVITGPRISEIYQITSKDIAEVDGQLVMDINTNDGKSTKNKFSIRKVPLVAAYGLDLEALKGFAETANGKLFKMSQSGFEQMLNLLIRDVLGTETKTGLSFHSLRHHLSGSLKAAAVSVEVSDAITGHSSRSITYDRYGAGRGVDVGLMTEALLKAFGLIAK</sequence>
<feature type="domain" description="Tyr recombinase" evidence="6">
    <location>
        <begin position="295"/>
        <end position="481"/>
    </location>
</feature>
<evidence type="ECO:0000313" key="9">
    <source>
        <dbReference type="Proteomes" id="UP000198407"/>
    </source>
</evidence>
<evidence type="ECO:0000256" key="1">
    <source>
        <dbReference type="ARBA" id="ARBA00008857"/>
    </source>
</evidence>
<dbReference type="Pfam" id="PF00589">
    <property type="entry name" value="Phage_integrase"/>
    <property type="match status" value="1"/>
</dbReference>
<protein>
    <submittedName>
        <fullName evidence="8">Site-specific recombinase XerD</fullName>
    </submittedName>
</protein>
<dbReference type="InterPro" id="IPR044068">
    <property type="entry name" value="CB"/>
</dbReference>
<dbReference type="InterPro" id="IPR002104">
    <property type="entry name" value="Integrase_catalytic"/>
</dbReference>
<dbReference type="PROSITE" id="PS51900">
    <property type="entry name" value="CB"/>
    <property type="match status" value="1"/>
</dbReference>
<dbReference type="Proteomes" id="UP000198407">
    <property type="component" value="Unassembled WGS sequence"/>
</dbReference>
<dbReference type="InterPro" id="IPR013762">
    <property type="entry name" value="Integrase-like_cat_sf"/>
</dbReference>
<feature type="domain" description="Core-binding (CB)" evidence="7">
    <location>
        <begin position="194"/>
        <end position="274"/>
    </location>
</feature>
<dbReference type="EMBL" id="FZOL01000041">
    <property type="protein sequence ID" value="SNT32726.1"/>
    <property type="molecule type" value="Genomic_DNA"/>
</dbReference>
<evidence type="ECO:0000259" key="6">
    <source>
        <dbReference type="PROSITE" id="PS51898"/>
    </source>
</evidence>
<dbReference type="GO" id="GO:0006310">
    <property type="term" value="P:DNA recombination"/>
    <property type="evidence" value="ECO:0007669"/>
    <property type="project" value="UniProtKB-KW"/>
</dbReference>
<reference evidence="9" key="1">
    <citation type="submission" date="2017-06" db="EMBL/GenBank/DDBJ databases">
        <authorList>
            <person name="Varghese N."/>
            <person name="Submissions S."/>
        </authorList>
    </citation>
    <scope>NUCLEOTIDE SEQUENCE [LARGE SCALE GENOMIC DNA]</scope>
    <source>
        <strain evidence="9">DSM 22348</strain>
    </source>
</reference>
<dbReference type="Gene3D" id="1.10.443.10">
    <property type="entry name" value="Intergrase catalytic core"/>
    <property type="match status" value="1"/>
</dbReference>
<dbReference type="InterPro" id="IPR011010">
    <property type="entry name" value="DNA_brk_join_enz"/>
</dbReference>
<dbReference type="Gene3D" id="1.10.150.130">
    <property type="match status" value="1"/>
</dbReference>
<accession>A0A239LQ99</accession>
<evidence type="ECO:0000256" key="4">
    <source>
        <dbReference type="ARBA" id="ARBA00023172"/>
    </source>
</evidence>
<dbReference type="GO" id="GO:0015074">
    <property type="term" value="P:DNA integration"/>
    <property type="evidence" value="ECO:0007669"/>
    <property type="project" value="UniProtKB-KW"/>
</dbReference>
<dbReference type="PANTHER" id="PTHR30629">
    <property type="entry name" value="PROPHAGE INTEGRASE"/>
    <property type="match status" value="1"/>
</dbReference>
<comment type="similarity">
    <text evidence="1">Belongs to the 'phage' integrase family.</text>
</comment>
<keyword evidence="9" id="KW-1185">Reference proteome</keyword>
<dbReference type="PROSITE" id="PS51898">
    <property type="entry name" value="TYR_RECOMBINASE"/>
    <property type="match status" value="1"/>
</dbReference>
<gene>
    <name evidence="8" type="ORF">SAMN05444352_1419</name>
</gene>
<proteinExistence type="inferred from homology"/>
<dbReference type="OrthoDB" id="9784724at2"/>
<keyword evidence="4" id="KW-0233">DNA recombination</keyword>
<keyword evidence="3 5" id="KW-0238">DNA-binding</keyword>
<dbReference type="PANTHER" id="PTHR30629:SF2">
    <property type="entry name" value="PROPHAGE INTEGRASE INTS-RELATED"/>
    <property type="match status" value="1"/>
</dbReference>
<evidence type="ECO:0000259" key="7">
    <source>
        <dbReference type="PROSITE" id="PS51900"/>
    </source>
</evidence>